<comment type="caution">
    <text evidence="3">The sequence shown here is derived from an EMBL/GenBank/DDBJ whole genome shotgun (WGS) entry which is preliminary data.</text>
</comment>
<evidence type="ECO:0000256" key="2">
    <source>
        <dbReference type="SAM" id="Phobius"/>
    </source>
</evidence>
<feature type="compositionally biased region" description="Polar residues" evidence="1">
    <location>
        <begin position="93"/>
        <end position="103"/>
    </location>
</feature>
<dbReference type="RefSeq" id="WP_018384917.1">
    <property type="nucleotide sequence ID" value="NZ_LLZU01000028.1"/>
</dbReference>
<protein>
    <submittedName>
        <fullName evidence="3">Uncharacterized protein</fullName>
    </submittedName>
</protein>
<sequence>MSATNPEQQSAAGAPEAELVAVLRASAQALQPPVGDLAAKGLARGRRMRHTRRAGLVGLTAAAVAGLVVGAVAVTGDTGSERPAAVGAPPSPTAQQDPPTQRELTSRDLERVVSELLPQGVSVNWDKPTHDDNGASAQGVLTDAEGSGQIYVILEDRGSEVSDATCPDMTGTAATCVNSVLADGSTLRLEKNWEYPATASTADGKAGAEGSGAQIHSAHVFSADGTSLYLSSSDTSAEKVDDATRPAPVLSLAQVKAIVSDPAWQSLPAPGAPDGAWGARPDGASQGTTRN</sequence>
<keyword evidence="4" id="KW-1185">Reference proteome</keyword>
<name>A0A0T6LQG7_WENVI</name>
<dbReference type="eggNOG" id="ENOG5031TRG">
    <property type="taxonomic scope" value="Bacteria"/>
</dbReference>
<feature type="region of interest" description="Disordered" evidence="1">
    <location>
        <begin position="263"/>
        <end position="291"/>
    </location>
</feature>
<dbReference type="Proteomes" id="UP000050867">
    <property type="component" value="Unassembled WGS sequence"/>
</dbReference>
<evidence type="ECO:0000256" key="1">
    <source>
        <dbReference type="SAM" id="MobiDB-lite"/>
    </source>
</evidence>
<keyword evidence="2" id="KW-1133">Transmembrane helix</keyword>
<feature type="compositionally biased region" description="Low complexity" evidence="1">
    <location>
        <begin position="268"/>
        <end position="284"/>
    </location>
</feature>
<evidence type="ECO:0000313" key="4">
    <source>
        <dbReference type="Proteomes" id="UP000050867"/>
    </source>
</evidence>
<dbReference type="EMBL" id="LLZU01000028">
    <property type="protein sequence ID" value="KRV48145.1"/>
    <property type="molecule type" value="Genomic_DNA"/>
</dbReference>
<feature type="region of interest" description="Disordered" evidence="1">
    <location>
        <begin position="80"/>
        <end position="106"/>
    </location>
</feature>
<evidence type="ECO:0000313" key="3">
    <source>
        <dbReference type="EMBL" id="KRV48145.1"/>
    </source>
</evidence>
<dbReference type="OrthoDB" id="3686068at2"/>
<feature type="transmembrane region" description="Helical" evidence="2">
    <location>
        <begin position="54"/>
        <end position="74"/>
    </location>
</feature>
<keyword evidence="2" id="KW-0472">Membrane</keyword>
<organism evidence="3 4">
    <name type="scientific">Wenjunlia vitaminophila</name>
    <name type="common">Streptomyces vitaminophilus</name>
    <dbReference type="NCBI Taxonomy" id="76728"/>
    <lineage>
        <taxon>Bacteria</taxon>
        <taxon>Bacillati</taxon>
        <taxon>Actinomycetota</taxon>
        <taxon>Actinomycetes</taxon>
        <taxon>Kitasatosporales</taxon>
        <taxon>Streptomycetaceae</taxon>
        <taxon>Wenjunlia</taxon>
    </lineage>
</organism>
<accession>A0A0T6LQG7</accession>
<gene>
    <name evidence="3" type="ORF">AQ490_26125</name>
</gene>
<keyword evidence="2" id="KW-0812">Transmembrane</keyword>
<reference evidence="3 4" key="1">
    <citation type="submission" date="2015-10" db="EMBL/GenBank/DDBJ databases">
        <title>Draft genome sequence of pyrrolomycin-producing Streptomyces vitaminophilus.</title>
        <authorList>
            <person name="Graham D.E."/>
            <person name="Mahan K.M."/>
            <person name="Klingeman D.M."/>
            <person name="Hettich R.L."/>
            <person name="Parry R.J."/>
        </authorList>
    </citation>
    <scope>NUCLEOTIDE SEQUENCE [LARGE SCALE GENOMIC DNA]</scope>
    <source>
        <strain evidence="3 4">ATCC 31673</strain>
    </source>
</reference>
<dbReference type="AlphaFoldDB" id="A0A0T6LQG7"/>
<proteinExistence type="predicted"/>